<dbReference type="EMBL" id="NMUL01000023">
    <property type="protein sequence ID" value="OXM65307.1"/>
    <property type="molecule type" value="Genomic_DNA"/>
</dbReference>
<organism evidence="7 8">
    <name type="scientific">Amycolatopsis vastitatis</name>
    <dbReference type="NCBI Taxonomy" id="1905142"/>
    <lineage>
        <taxon>Bacteria</taxon>
        <taxon>Bacillati</taxon>
        <taxon>Actinomycetota</taxon>
        <taxon>Actinomycetes</taxon>
        <taxon>Pseudonocardiales</taxon>
        <taxon>Pseudonocardiaceae</taxon>
        <taxon>Amycolatopsis</taxon>
    </lineage>
</organism>
<evidence type="ECO:0000256" key="2">
    <source>
        <dbReference type="ARBA" id="ARBA00011322"/>
    </source>
</evidence>
<dbReference type="SUPFAM" id="SSF52540">
    <property type="entry name" value="P-loop containing nucleoside triphosphate hydrolases"/>
    <property type="match status" value="2"/>
</dbReference>
<comment type="similarity">
    <text evidence="1">Belongs to the SMC family. SbcC subfamily.</text>
</comment>
<dbReference type="OrthoDB" id="9795626at2"/>
<evidence type="ECO:0000313" key="7">
    <source>
        <dbReference type="EMBL" id="OXM65307.1"/>
    </source>
</evidence>
<name>A0A229T211_9PSEU</name>
<keyword evidence="4" id="KW-0175">Coiled coil</keyword>
<dbReference type="InterPro" id="IPR038729">
    <property type="entry name" value="Rad50/SbcC_AAA"/>
</dbReference>
<comment type="caution">
    <text evidence="7">The sequence shown here is derived from an EMBL/GenBank/DDBJ whole genome shotgun (WGS) entry which is preliminary data.</text>
</comment>
<comment type="subunit">
    <text evidence="2">Heterodimer of SbcC and SbcD.</text>
</comment>
<dbReference type="InterPro" id="IPR027417">
    <property type="entry name" value="P-loop_NTPase"/>
</dbReference>
<dbReference type="RefSeq" id="WP_093949712.1">
    <property type="nucleotide sequence ID" value="NZ_NMUL01000023.1"/>
</dbReference>
<dbReference type="Proteomes" id="UP000215199">
    <property type="component" value="Unassembled WGS sequence"/>
</dbReference>
<proteinExistence type="inferred from homology"/>
<feature type="coiled-coil region" evidence="4">
    <location>
        <begin position="423"/>
        <end position="478"/>
    </location>
</feature>
<evidence type="ECO:0000256" key="5">
    <source>
        <dbReference type="SAM" id="MobiDB-lite"/>
    </source>
</evidence>
<dbReference type="PANTHER" id="PTHR32114:SF2">
    <property type="entry name" value="ABC TRANSPORTER ABCH.3"/>
    <property type="match status" value="1"/>
</dbReference>
<dbReference type="GO" id="GO:0016887">
    <property type="term" value="F:ATP hydrolysis activity"/>
    <property type="evidence" value="ECO:0007669"/>
    <property type="project" value="InterPro"/>
</dbReference>
<evidence type="ECO:0000313" key="8">
    <source>
        <dbReference type="Proteomes" id="UP000215199"/>
    </source>
</evidence>
<evidence type="ECO:0000259" key="6">
    <source>
        <dbReference type="Pfam" id="PF13476"/>
    </source>
</evidence>
<evidence type="ECO:0000256" key="4">
    <source>
        <dbReference type="SAM" id="Coils"/>
    </source>
</evidence>
<feature type="domain" description="Rad50/SbcC-type AAA" evidence="6">
    <location>
        <begin position="5"/>
        <end position="229"/>
    </location>
</feature>
<dbReference type="Gene3D" id="3.40.50.300">
    <property type="entry name" value="P-loop containing nucleotide triphosphate hydrolases"/>
    <property type="match status" value="2"/>
</dbReference>
<feature type="region of interest" description="Disordered" evidence="5">
    <location>
        <begin position="254"/>
        <end position="283"/>
    </location>
</feature>
<gene>
    <name evidence="7" type="ORF">CF165_23545</name>
</gene>
<dbReference type="AlphaFoldDB" id="A0A229T211"/>
<evidence type="ECO:0000256" key="1">
    <source>
        <dbReference type="ARBA" id="ARBA00006930"/>
    </source>
</evidence>
<evidence type="ECO:0000256" key="3">
    <source>
        <dbReference type="ARBA" id="ARBA00013368"/>
    </source>
</evidence>
<protein>
    <recommendedName>
        <fullName evidence="3">Nuclease SbcCD subunit C</fullName>
    </recommendedName>
</protein>
<reference evidence="8" key="1">
    <citation type="submission" date="2017-07" db="EMBL/GenBank/DDBJ databases">
        <title>Comparative genome mining reveals phylogenetic distribution patterns of secondary metabolites in Amycolatopsis.</title>
        <authorList>
            <person name="Adamek M."/>
            <person name="Alanjary M."/>
            <person name="Sales-Ortells H."/>
            <person name="Goodfellow M."/>
            <person name="Bull A.T."/>
            <person name="Kalinowski J."/>
            <person name="Ziemert N."/>
        </authorList>
    </citation>
    <scope>NUCLEOTIDE SEQUENCE [LARGE SCALE GENOMIC DNA]</scope>
    <source>
        <strain evidence="8">H5</strain>
    </source>
</reference>
<accession>A0A229T211</accession>
<dbReference type="PANTHER" id="PTHR32114">
    <property type="entry name" value="ABC TRANSPORTER ABCH.3"/>
    <property type="match status" value="1"/>
</dbReference>
<dbReference type="GO" id="GO:0006302">
    <property type="term" value="P:double-strand break repair"/>
    <property type="evidence" value="ECO:0007669"/>
    <property type="project" value="InterPro"/>
</dbReference>
<keyword evidence="8" id="KW-1185">Reference proteome</keyword>
<dbReference type="Pfam" id="PF13476">
    <property type="entry name" value="AAA_23"/>
    <property type="match status" value="1"/>
</dbReference>
<sequence>MKLLSLELENFRQFHGKQAIEFAAGGDDGNVTVIYGGNGAGKTTILNAFTWALYGDLSDDMEEKERLFTDALWEQTDLGATITCSVTVQFEHNGSDYRLRRAVNARKTSPRQQPHHSDVSLASTGEDGAWRDIESYTDSVDLILPKRLSRFFFFNGERIEHLVQYEDIQDAIKTLLGLEQYERAVKHLPDVEKIFASELRKLGKSKSSDLVAQLEQEKEDQGKLTEEQKRLRSEVGNLEGEIDQLEQTLRKHEATKQLQARRDEQRRALREADERREEARRGRTETLTRRAYRIWLADLLPEVEQLASGLHDRGELPAPLKRQFVDERLEVGECICGTPLHPGEGPYKHVEAWRQKAGLAEVEGAWQQMKGQARGLGNLAEEPISEVLHFNAEIAASSEAHRKAEEILNEVAAQLQNVGSEDVQQLERRVREMRERVKGHQFRLRDISVELDVVSARIKELTDKLKKAHGANEKEEQLRRSVALANEAAKAIKQMLDTASESVRRRLDVKVRAVHKAITVKPFVPELNESFELKLWSGDSEDRLPAPKSTGENQLLSLSFVGALAQLCRDQADQGENVQLVGKVGGLYPIVMDAAFGNLDDNYREAIANALPSMTSQVVVLTSKAQATGVVAKELRPHTGAEYVVCVHTTKSDVDPEKIAVQGQEWDYLVPGADYDSATLRRIG</sequence>